<dbReference type="SUPFAM" id="SSF52540">
    <property type="entry name" value="P-loop containing nucleoside triphosphate hydrolases"/>
    <property type="match status" value="1"/>
</dbReference>
<evidence type="ECO:0000256" key="1">
    <source>
        <dbReference type="ARBA" id="ARBA00004429"/>
    </source>
</evidence>
<feature type="transmembrane region" description="Helical" evidence="16">
    <location>
        <begin position="28"/>
        <end position="46"/>
    </location>
</feature>
<evidence type="ECO:0000256" key="7">
    <source>
        <dbReference type="ARBA" id="ARBA00022679"/>
    </source>
</evidence>
<dbReference type="InterPro" id="IPR025669">
    <property type="entry name" value="AAA_dom"/>
</dbReference>
<evidence type="ECO:0000256" key="3">
    <source>
        <dbReference type="ARBA" id="ARBA00008883"/>
    </source>
</evidence>
<evidence type="ECO:0000256" key="13">
    <source>
        <dbReference type="ARBA" id="ARBA00023136"/>
    </source>
</evidence>
<feature type="transmembrane region" description="Helical" evidence="16">
    <location>
        <begin position="503"/>
        <end position="522"/>
    </location>
</feature>
<evidence type="ECO:0000256" key="5">
    <source>
        <dbReference type="ARBA" id="ARBA00022475"/>
    </source>
</evidence>
<name>A0ABU3D823_9FLAO</name>
<dbReference type="Proteomes" id="UP001262582">
    <property type="component" value="Unassembled WGS sequence"/>
</dbReference>
<keyword evidence="8 16" id="KW-0812">Transmembrane</keyword>
<evidence type="ECO:0000259" key="17">
    <source>
        <dbReference type="Pfam" id="PF02706"/>
    </source>
</evidence>
<dbReference type="InterPro" id="IPR003856">
    <property type="entry name" value="LPS_length_determ_N"/>
</dbReference>
<keyword evidence="11" id="KW-0067">ATP-binding</keyword>
<comment type="similarity">
    <text evidence="3">Belongs to the etk/wzc family.</text>
</comment>
<dbReference type="InterPro" id="IPR027417">
    <property type="entry name" value="P-loop_NTPase"/>
</dbReference>
<keyword evidence="6" id="KW-0997">Cell inner membrane</keyword>
<evidence type="ECO:0000256" key="9">
    <source>
        <dbReference type="ARBA" id="ARBA00022741"/>
    </source>
</evidence>
<keyword evidence="7 20" id="KW-0808">Transferase</keyword>
<keyword evidence="21" id="KW-1185">Reference proteome</keyword>
<comment type="subcellular location">
    <subcellularLocation>
        <location evidence="1">Cell inner membrane</location>
        <topology evidence="1">Multi-pass membrane protein</topology>
    </subcellularLocation>
</comment>
<keyword evidence="12 16" id="KW-1133">Transmembrane helix</keyword>
<evidence type="ECO:0000256" key="16">
    <source>
        <dbReference type="SAM" id="Phobius"/>
    </source>
</evidence>
<comment type="catalytic activity">
    <reaction evidence="15">
        <text>L-tyrosyl-[protein] + ATP = O-phospho-L-tyrosyl-[protein] + ADP + H(+)</text>
        <dbReference type="Rhea" id="RHEA:10596"/>
        <dbReference type="Rhea" id="RHEA-COMP:10136"/>
        <dbReference type="Rhea" id="RHEA-COMP:20101"/>
        <dbReference type="ChEBI" id="CHEBI:15378"/>
        <dbReference type="ChEBI" id="CHEBI:30616"/>
        <dbReference type="ChEBI" id="CHEBI:46858"/>
        <dbReference type="ChEBI" id="CHEBI:61978"/>
        <dbReference type="ChEBI" id="CHEBI:456216"/>
        <dbReference type="EC" id="2.7.10.2"/>
    </reaction>
</comment>
<dbReference type="Pfam" id="PF02706">
    <property type="entry name" value="Wzz"/>
    <property type="match status" value="1"/>
</dbReference>
<dbReference type="EC" id="2.7.10.2" evidence="4"/>
<keyword evidence="9" id="KW-0547">Nucleotide-binding</keyword>
<comment type="caution">
    <text evidence="20">The sequence shown here is derived from an EMBL/GenBank/DDBJ whole genome shotgun (WGS) entry which is preliminary data.</text>
</comment>
<evidence type="ECO:0000313" key="20">
    <source>
        <dbReference type="EMBL" id="MDT0677683.1"/>
    </source>
</evidence>
<proteinExistence type="inferred from homology"/>
<dbReference type="NCBIfam" id="TIGR01007">
    <property type="entry name" value="eps_fam"/>
    <property type="match status" value="1"/>
</dbReference>
<feature type="domain" description="Polysaccharide chain length determinant N-terminal" evidence="17">
    <location>
        <begin position="13"/>
        <end position="109"/>
    </location>
</feature>
<dbReference type="EMBL" id="JAVRHK010000011">
    <property type="protein sequence ID" value="MDT0677683.1"/>
    <property type="molecule type" value="Genomic_DNA"/>
</dbReference>
<reference evidence="20 21" key="1">
    <citation type="submission" date="2023-09" db="EMBL/GenBank/DDBJ databases">
        <authorList>
            <person name="Rey-Velasco X."/>
        </authorList>
    </citation>
    <scope>NUCLEOTIDE SEQUENCE [LARGE SCALE GENOMIC DNA]</scope>
    <source>
        <strain evidence="20 21">F117</strain>
    </source>
</reference>
<evidence type="ECO:0000313" key="21">
    <source>
        <dbReference type="Proteomes" id="UP001262582"/>
    </source>
</evidence>
<organism evidence="20 21">
    <name type="scientific">Autumnicola musiva</name>
    <dbReference type="NCBI Taxonomy" id="3075589"/>
    <lineage>
        <taxon>Bacteria</taxon>
        <taxon>Pseudomonadati</taxon>
        <taxon>Bacteroidota</taxon>
        <taxon>Flavobacteriia</taxon>
        <taxon>Flavobacteriales</taxon>
        <taxon>Flavobacteriaceae</taxon>
        <taxon>Autumnicola</taxon>
    </lineage>
</organism>
<evidence type="ECO:0000259" key="19">
    <source>
        <dbReference type="Pfam" id="PF13807"/>
    </source>
</evidence>
<dbReference type="InterPro" id="IPR050445">
    <property type="entry name" value="Bact_polysacc_biosynth/exp"/>
</dbReference>
<feature type="domain" description="Tyrosine-protein kinase G-rich" evidence="19">
    <location>
        <begin position="453"/>
        <end position="524"/>
    </location>
</feature>
<comment type="similarity">
    <text evidence="2">Belongs to the CpsD/CapB family.</text>
</comment>
<dbReference type="Pfam" id="PF13614">
    <property type="entry name" value="AAA_31"/>
    <property type="match status" value="1"/>
</dbReference>
<evidence type="ECO:0000256" key="10">
    <source>
        <dbReference type="ARBA" id="ARBA00022777"/>
    </source>
</evidence>
<evidence type="ECO:0000256" key="11">
    <source>
        <dbReference type="ARBA" id="ARBA00022840"/>
    </source>
</evidence>
<evidence type="ECO:0000259" key="18">
    <source>
        <dbReference type="Pfam" id="PF13614"/>
    </source>
</evidence>
<evidence type="ECO:0000256" key="12">
    <source>
        <dbReference type="ARBA" id="ARBA00022989"/>
    </source>
</evidence>
<evidence type="ECO:0000256" key="14">
    <source>
        <dbReference type="ARBA" id="ARBA00023137"/>
    </source>
</evidence>
<dbReference type="InterPro" id="IPR005702">
    <property type="entry name" value="Wzc-like_C"/>
</dbReference>
<feature type="domain" description="AAA" evidence="18">
    <location>
        <begin position="603"/>
        <end position="717"/>
    </location>
</feature>
<dbReference type="RefSeq" id="WP_311504027.1">
    <property type="nucleotide sequence ID" value="NZ_JAVRHK010000011.1"/>
</dbReference>
<dbReference type="PANTHER" id="PTHR32309:SF13">
    <property type="entry name" value="FERRIC ENTEROBACTIN TRANSPORT PROTEIN FEPE"/>
    <property type="match status" value="1"/>
</dbReference>
<evidence type="ECO:0000256" key="15">
    <source>
        <dbReference type="ARBA" id="ARBA00051245"/>
    </source>
</evidence>
<dbReference type="GO" id="GO:0004715">
    <property type="term" value="F:non-membrane spanning protein tyrosine kinase activity"/>
    <property type="evidence" value="ECO:0007669"/>
    <property type="project" value="UniProtKB-EC"/>
</dbReference>
<dbReference type="PANTHER" id="PTHR32309">
    <property type="entry name" value="TYROSINE-PROTEIN KINASE"/>
    <property type="match status" value="1"/>
</dbReference>
<dbReference type="InterPro" id="IPR032807">
    <property type="entry name" value="GNVR"/>
</dbReference>
<dbReference type="Pfam" id="PF13807">
    <property type="entry name" value="GNVR"/>
    <property type="match status" value="1"/>
</dbReference>
<evidence type="ECO:0000256" key="4">
    <source>
        <dbReference type="ARBA" id="ARBA00011903"/>
    </source>
</evidence>
<keyword evidence="10" id="KW-0418">Kinase</keyword>
<protein>
    <recommendedName>
        <fullName evidence="4">non-specific protein-tyrosine kinase</fullName>
        <ecNumber evidence="4">2.7.10.2</ecNumber>
    </recommendedName>
</protein>
<keyword evidence="13 16" id="KW-0472">Membrane</keyword>
<evidence type="ECO:0000256" key="8">
    <source>
        <dbReference type="ARBA" id="ARBA00022692"/>
    </source>
</evidence>
<keyword evidence="14" id="KW-0829">Tyrosine-protein kinase</keyword>
<sequence length="800" mass="90609">MSQQQNNYRNQEEEIDLREELGKYLRHWPWFVTGVVICLITAFLYLKTTTPNYDTVASIIIKDEESKSPSSELAAFADLGLLSGMGTNSIENEIGILRSRRMMNNTVKALDINILFFDEEKIKSSELYLNVPYIINVLQLDEKSLSKVAAEEFNAFRIEQDGENLVLKNTETEKVFKGRLGKPLNLGFADIIIDENPEFAVEEEGEGPEELVVKFIPVDAVVGRYREKLQVNLTDKNSSLIELSLQDPVKAKAQNILDQLILEYNREAIEDKNLVARNTAEFIDERLQIINEELDSVETGKEEFKEANSLTNIEAESELFIANASEYNQRQQEVGTQLELATAMIEYLNSGTESDLLPANLGIQEEGVNEQIQQYNALVLERNRILAGSTEKNPVIKRLNSQVDQMKANVLQGLERMRSNLRIAQQDLNRQAASIGSKISAVPSKERQYRGIERQQNIKESLYLFLLQKREENSLSLAVTAPKAKIVDRAYSSSEPVSPKPKIIMLAALILGMLIPFLVIYIKNLLNNKVRSREDMEKEIRQIPVVGELPRITGNEAQIISKNDRSVLAESFRILATNLQYLLINAGNKEHGIKLFVTSTVKGEGKTFTAFNLAITLANTGKRVLVMGGDLRNPQLQRFEENAKEWQGVSDYLVNDNIQIRSLIRSSTLHENLDLLSSGSIPPNPSELLRHKKMETLFDEVERDYDYIIVDTAPSMLVADTFLINKFADLTLYLVRAGYTEKKLLQFPVDAKNDGKLHDVSFVLNDVKTAYFGYGNKYGYAYGEEKESFWGRMKGKAAMW</sequence>
<gene>
    <name evidence="20" type="ORF">RM539_13940</name>
</gene>
<evidence type="ECO:0000256" key="6">
    <source>
        <dbReference type="ARBA" id="ARBA00022519"/>
    </source>
</evidence>
<dbReference type="Gene3D" id="3.40.50.300">
    <property type="entry name" value="P-loop containing nucleotide triphosphate hydrolases"/>
    <property type="match status" value="1"/>
</dbReference>
<accession>A0ABU3D823</accession>
<dbReference type="CDD" id="cd05387">
    <property type="entry name" value="BY-kinase"/>
    <property type="match status" value="1"/>
</dbReference>
<keyword evidence="5" id="KW-1003">Cell membrane</keyword>
<evidence type="ECO:0000256" key="2">
    <source>
        <dbReference type="ARBA" id="ARBA00007316"/>
    </source>
</evidence>